<sequence>MTQGPSIKPQINNSTIEIDQTGEFDYFHKKDEYRPVIDGLRTEAIVLVLIFHAYPELFPSGFISVEVFFAISGYLNSSQGNDTRLICVLGFLFATYSTNLSDFACVLLSTWWTGCLH</sequence>
<evidence type="ECO:0008006" key="3">
    <source>
        <dbReference type="Google" id="ProtNLM"/>
    </source>
</evidence>
<keyword evidence="2" id="KW-1185">Reference proteome</keyword>
<dbReference type="AlphaFoldDB" id="A0A1V9YTX3"/>
<dbReference type="InterPro" id="IPR050879">
    <property type="entry name" value="Acyltransferase_3"/>
</dbReference>
<proteinExistence type="predicted"/>
<gene>
    <name evidence="1" type="ORF">THRCLA_22746</name>
</gene>
<protein>
    <recommendedName>
        <fullName evidence="3">Acyltransferase 3 domain-containing protein</fullName>
    </recommendedName>
</protein>
<dbReference type="EMBL" id="JNBS01002859">
    <property type="protein sequence ID" value="OQR89101.1"/>
    <property type="molecule type" value="Genomic_DNA"/>
</dbReference>
<dbReference type="PANTHER" id="PTHR23028">
    <property type="entry name" value="ACETYLTRANSFERASE"/>
    <property type="match status" value="1"/>
</dbReference>
<name>A0A1V9YTX3_9STRA</name>
<dbReference type="OrthoDB" id="207378at2759"/>
<accession>A0A1V9YTX3</accession>
<dbReference type="PANTHER" id="PTHR23028:SF53">
    <property type="entry name" value="ACYL_TRANSF_3 DOMAIN-CONTAINING PROTEIN"/>
    <property type="match status" value="1"/>
</dbReference>
<dbReference type="GO" id="GO:0016020">
    <property type="term" value="C:membrane"/>
    <property type="evidence" value="ECO:0007669"/>
    <property type="project" value="TreeGrafter"/>
</dbReference>
<reference evidence="1 2" key="1">
    <citation type="journal article" date="2014" name="Genome Biol. Evol.">
        <title>The secreted proteins of Achlya hypogyna and Thraustotheca clavata identify the ancestral oomycete secretome and reveal gene acquisitions by horizontal gene transfer.</title>
        <authorList>
            <person name="Misner I."/>
            <person name="Blouin N."/>
            <person name="Leonard G."/>
            <person name="Richards T.A."/>
            <person name="Lane C.E."/>
        </authorList>
    </citation>
    <scope>NUCLEOTIDE SEQUENCE [LARGE SCALE GENOMIC DNA]</scope>
    <source>
        <strain evidence="1 2">ATCC 34112</strain>
    </source>
</reference>
<dbReference type="Proteomes" id="UP000243217">
    <property type="component" value="Unassembled WGS sequence"/>
</dbReference>
<evidence type="ECO:0000313" key="1">
    <source>
        <dbReference type="EMBL" id="OQR89101.1"/>
    </source>
</evidence>
<evidence type="ECO:0000313" key="2">
    <source>
        <dbReference type="Proteomes" id="UP000243217"/>
    </source>
</evidence>
<comment type="caution">
    <text evidence="1">The sequence shown here is derived from an EMBL/GenBank/DDBJ whole genome shotgun (WGS) entry which is preliminary data.</text>
</comment>
<dbReference type="GO" id="GO:0000271">
    <property type="term" value="P:polysaccharide biosynthetic process"/>
    <property type="evidence" value="ECO:0007669"/>
    <property type="project" value="TreeGrafter"/>
</dbReference>
<organism evidence="1 2">
    <name type="scientific">Thraustotheca clavata</name>
    <dbReference type="NCBI Taxonomy" id="74557"/>
    <lineage>
        <taxon>Eukaryota</taxon>
        <taxon>Sar</taxon>
        <taxon>Stramenopiles</taxon>
        <taxon>Oomycota</taxon>
        <taxon>Saprolegniomycetes</taxon>
        <taxon>Saprolegniales</taxon>
        <taxon>Achlyaceae</taxon>
        <taxon>Thraustotheca</taxon>
    </lineage>
</organism>
<dbReference type="STRING" id="74557.A0A1V9YTX3"/>